<name>A0A8S5V5C9_9CAUD</name>
<protein>
    <submittedName>
        <fullName evidence="1">Uncharacterized protein</fullName>
    </submittedName>
</protein>
<dbReference type="EMBL" id="BK016200">
    <property type="protein sequence ID" value="DAG01954.1"/>
    <property type="molecule type" value="Genomic_DNA"/>
</dbReference>
<accession>A0A8S5V5C9</accession>
<organism evidence="1">
    <name type="scientific">Myoviridae sp. ctrEx11</name>
    <dbReference type="NCBI Taxonomy" id="2825180"/>
    <lineage>
        <taxon>Viruses</taxon>
        <taxon>Duplodnaviria</taxon>
        <taxon>Heunggongvirae</taxon>
        <taxon>Uroviricota</taxon>
        <taxon>Caudoviricetes</taxon>
    </lineage>
</organism>
<evidence type="ECO:0000313" key="1">
    <source>
        <dbReference type="EMBL" id="DAG01954.1"/>
    </source>
</evidence>
<reference evidence="1" key="1">
    <citation type="journal article" date="2021" name="Proc. Natl. Acad. Sci. U.S.A.">
        <title>A Catalog of Tens of Thousands of Viruses from Human Metagenomes Reveals Hidden Associations with Chronic Diseases.</title>
        <authorList>
            <person name="Tisza M.J."/>
            <person name="Buck C.B."/>
        </authorList>
    </citation>
    <scope>NUCLEOTIDE SEQUENCE</scope>
    <source>
        <strain evidence="1">CtrEx11</strain>
    </source>
</reference>
<sequence>MSNKTGSAKYTFAFASDIQKLADEKHIKVTHFQTSERRNKRGSYDYLTVSFVVPRPDRDEPPKKSLEDHIYELESELDTTTDAEIKETFGDI</sequence>
<proteinExistence type="predicted"/>